<evidence type="ECO:0000256" key="4">
    <source>
        <dbReference type="ARBA" id="ARBA00022833"/>
    </source>
</evidence>
<dbReference type="AlphaFoldDB" id="A0AAV7X9I9"/>
<dbReference type="InterPro" id="IPR013087">
    <property type="entry name" value="Znf_C2H2_type"/>
</dbReference>
<evidence type="ECO:0000259" key="8">
    <source>
        <dbReference type="PROSITE" id="PS50157"/>
    </source>
</evidence>
<evidence type="ECO:0000256" key="5">
    <source>
        <dbReference type="PROSITE-ProRule" id="PRU00042"/>
    </source>
</evidence>
<keyword evidence="3 5" id="KW-0863">Zinc-finger</keyword>
<dbReference type="EMBL" id="JAPTSV010000012">
    <property type="protein sequence ID" value="KAJ1522326.1"/>
    <property type="molecule type" value="Genomic_DNA"/>
</dbReference>
<dbReference type="SMART" id="SM00355">
    <property type="entry name" value="ZnF_C2H2"/>
    <property type="match status" value="9"/>
</dbReference>
<feature type="binding site" evidence="6">
    <location>
        <position position="20"/>
    </location>
    <ligand>
        <name>Zn(2+)</name>
        <dbReference type="ChEBI" id="CHEBI:29105"/>
    </ligand>
</feature>
<feature type="binding site" evidence="6">
    <location>
        <position position="66"/>
    </location>
    <ligand>
        <name>Zn(2+)</name>
        <dbReference type="ChEBI" id="CHEBI:29105"/>
    </ligand>
</feature>
<organism evidence="10 11">
    <name type="scientific">Megalurothrips usitatus</name>
    <name type="common">bean blossom thrips</name>
    <dbReference type="NCBI Taxonomy" id="439358"/>
    <lineage>
        <taxon>Eukaryota</taxon>
        <taxon>Metazoa</taxon>
        <taxon>Ecdysozoa</taxon>
        <taxon>Arthropoda</taxon>
        <taxon>Hexapoda</taxon>
        <taxon>Insecta</taxon>
        <taxon>Pterygota</taxon>
        <taxon>Neoptera</taxon>
        <taxon>Paraneoptera</taxon>
        <taxon>Thysanoptera</taxon>
        <taxon>Terebrantia</taxon>
        <taxon>Thripoidea</taxon>
        <taxon>Thripidae</taxon>
        <taxon>Megalurothrips</taxon>
    </lineage>
</organism>
<accession>A0AAV7X9I9</accession>
<sequence length="748" mass="85079">MAMALDVKISFSWTNYCRLCLLDNGIMLPLFEEEGQNRQLGQKIEACLQLVTYDGDPLPRRICHKCLYKINQTYEFRTMALESYERLKSHLLPLKHVPEVRQYLEKANCLQKHCCECHYRDDVARSNQSLIRIKSERDLMEDQTISPWPSASVSTDIQAAESTTTSDYQSATSSVKHEPLKRKRYPAADIRTSEASEGHTSPVLKKMKGKRQLAGPASWKRKIQNTQWKCVFCSLTFVNKHILRLHLDKCLKCPTCQKEFTSLAEKAVHEAEDHMLVVLDSEIKHMRKRCSRCPARFVSSVMLSTHFKYEHISPAKKCLKCHKLFSSSLLLESHVCNNSSVFSVSCKICNESFPGAQVLQEHEKIIHGRYKCPICNERFDSHRACNAHRKCHVAKQTNAKKNLEKDRTILKTLLTTSKKNILSCHTCFEEFEEEDDFVLHLYKHATDQSDDETMPKKKSRKNVAKKSTSLPSGDKAENQTEQFSVKCERCHVVCRSKEYYKVHLATHMSKSKTNFPCSGCNQDFRNVEALNRHTCGGKQSEDTLSCCLDCGQALVQGEDHICDNKCPECDKVFKSARGQRLHFVSKHQKRILVEDGFCDDSRLFSLEQNDVKPEGEQRVNYEEKVQPGVGETSCISESKLNSFIDESPPKERLPPDGAPPDEIELCRFDSEQNDKILPNMCDISATKGIVLPSVCDDSDGDEVQAEKLQPSTSVNSDHNMDGINCTQDPIHSEPLCSSPFKTVDLCPS</sequence>
<evidence type="ECO:0000313" key="10">
    <source>
        <dbReference type="EMBL" id="KAJ1522326.1"/>
    </source>
</evidence>
<feature type="binding site" evidence="6">
    <location>
        <position position="17"/>
    </location>
    <ligand>
        <name>Zn(2+)</name>
        <dbReference type="ChEBI" id="CHEBI:29105"/>
    </ligand>
</feature>
<dbReference type="GO" id="GO:0008270">
    <property type="term" value="F:zinc ion binding"/>
    <property type="evidence" value="ECO:0007669"/>
    <property type="project" value="UniProtKB-UniRule"/>
</dbReference>
<feature type="domain" description="ZAD" evidence="9">
    <location>
        <begin position="15"/>
        <end position="90"/>
    </location>
</feature>
<dbReference type="PROSITE" id="PS50157">
    <property type="entry name" value="ZINC_FINGER_C2H2_2"/>
    <property type="match status" value="2"/>
</dbReference>
<keyword evidence="1 6" id="KW-0479">Metal-binding</keyword>
<feature type="region of interest" description="Disordered" evidence="7">
    <location>
        <begin position="448"/>
        <end position="477"/>
    </location>
</feature>
<protein>
    <submittedName>
        <fullName evidence="10">Uncharacterized protein</fullName>
    </submittedName>
</protein>
<feature type="domain" description="C2H2-type" evidence="8">
    <location>
        <begin position="344"/>
        <end position="372"/>
    </location>
</feature>
<dbReference type="PANTHER" id="PTHR24379">
    <property type="entry name" value="KRAB AND ZINC FINGER DOMAIN-CONTAINING"/>
    <property type="match status" value="1"/>
</dbReference>
<dbReference type="SMART" id="SM00868">
    <property type="entry name" value="zf-AD"/>
    <property type="match status" value="1"/>
</dbReference>
<dbReference type="SUPFAM" id="SSF57716">
    <property type="entry name" value="Glucocorticoid receptor-like (DNA-binding domain)"/>
    <property type="match status" value="1"/>
</dbReference>
<keyword evidence="2" id="KW-0677">Repeat</keyword>
<evidence type="ECO:0000313" key="11">
    <source>
        <dbReference type="Proteomes" id="UP001075354"/>
    </source>
</evidence>
<name>A0AAV7X9I9_9NEOP</name>
<dbReference type="Pfam" id="PF07776">
    <property type="entry name" value="zf-AD"/>
    <property type="match status" value="1"/>
</dbReference>
<reference evidence="10" key="1">
    <citation type="submission" date="2022-12" db="EMBL/GenBank/DDBJ databases">
        <title>Chromosome-level genome assembly of the bean flower thrips Megalurothrips usitatus.</title>
        <authorList>
            <person name="Ma L."/>
            <person name="Liu Q."/>
            <person name="Li H."/>
            <person name="Cai W."/>
        </authorList>
    </citation>
    <scope>NUCLEOTIDE SEQUENCE</scope>
    <source>
        <strain evidence="10">Cailab_2022a</strain>
    </source>
</reference>
<gene>
    <name evidence="10" type="ORF">ONE63_002621</name>
</gene>
<feature type="binding site" evidence="6">
    <location>
        <position position="63"/>
    </location>
    <ligand>
        <name>Zn(2+)</name>
        <dbReference type="ChEBI" id="CHEBI:29105"/>
    </ligand>
</feature>
<dbReference type="SUPFAM" id="SSF57667">
    <property type="entry name" value="beta-beta-alpha zinc fingers"/>
    <property type="match status" value="1"/>
</dbReference>
<evidence type="ECO:0000256" key="7">
    <source>
        <dbReference type="SAM" id="MobiDB-lite"/>
    </source>
</evidence>
<evidence type="ECO:0000256" key="2">
    <source>
        <dbReference type="ARBA" id="ARBA00022737"/>
    </source>
</evidence>
<comment type="caution">
    <text evidence="10">The sequence shown here is derived from an EMBL/GenBank/DDBJ whole genome shotgun (WGS) entry which is preliminary data.</text>
</comment>
<dbReference type="InterPro" id="IPR036236">
    <property type="entry name" value="Znf_C2H2_sf"/>
</dbReference>
<dbReference type="PROSITE" id="PS51915">
    <property type="entry name" value="ZAD"/>
    <property type="match status" value="1"/>
</dbReference>
<keyword evidence="4 6" id="KW-0862">Zinc</keyword>
<dbReference type="InterPro" id="IPR012934">
    <property type="entry name" value="Znf_AD"/>
</dbReference>
<dbReference type="Gene3D" id="3.30.160.60">
    <property type="entry name" value="Classic Zinc Finger"/>
    <property type="match status" value="2"/>
</dbReference>
<feature type="domain" description="C2H2-type" evidence="8">
    <location>
        <begin position="370"/>
        <end position="397"/>
    </location>
</feature>
<dbReference type="Proteomes" id="UP001075354">
    <property type="component" value="Chromosome 12"/>
</dbReference>
<proteinExistence type="predicted"/>
<dbReference type="PANTHER" id="PTHR24379:SF121">
    <property type="entry name" value="C2H2-TYPE DOMAIN-CONTAINING PROTEIN"/>
    <property type="match status" value="1"/>
</dbReference>
<evidence type="ECO:0000259" key="9">
    <source>
        <dbReference type="PROSITE" id="PS51915"/>
    </source>
</evidence>
<evidence type="ECO:0000256" key="1">
    <source>
        <dbReference type="ARBA" id="ARBA00022723"/>
    </source>
</evidence>
<evidence type="ECO:0000256" key="6">
    <source>
        <dbReference type="PROSITE-ProRule" id="PRU01263"/>
    </source>
</evidence>
<dbReference type="GO" id="GO:0005634">
    <property type="term" value="C:nucleus"/>
    <property type="evidence" value="ECO:0007669"/>
    <property type="project" value="InterPro"/>
</dbReference>
<evidence type="ECO:0000256" key="3">
    <source>
        <dbReference type="ARBA" id="ARBA00022771"/>
    </source>
</evidence>
<keyword evidence="11" id="KW-1185">Reference proteome</keyword>
<dbReference type="Gene3D" id="3.40.1800.20">
    <property type="match status" value="1"/>
</dbReference>
<dbReference type="PROSITE" id="PS00028">
    <property type="entry name" value="ZINC_FINGER_C2H2_1"/>
    <property type="match status" value="6"/>
</dbReference>